<proteinExistence type="inferred from homology"/>
<evidence type="ECO:0000256" key="5">
    <source>
        <dbReference type="PIRNR" id="PIRNR000441"/>
    </source>
</evidence>
<dbReference type="GO" id="GO:0005737">
    <property type="term" value="C:cytoplasm"/>
    <property type="evidence" value="ECO:0007669"/>
    <property type="project" value="InterPro"/>
</dbReference>
<evidence type="ECO:0000313" key="7">
    <source>
        <dbReference type="Proteomes" id="UP000190166"/>
    </source>
</evidence>
<dbReference type="GO" id="GO:0009001">
    <property type="term" value="F:serine O-acetyltransferase activity"/>
    <property type="evidence" value="ECO:0007669"/>
    <property type="project" value="UniProtKB-EC"/>
</dbReference>
<dbReference type="PIRSF" id="PIRSF000441">
    <property type="entry name" value="CysE"/>
    <property type="match status" value="1"/>
</dbReference>
<dbReference type="PANTHER" id="PTHR42811">
    <property type="entry name" value="SERINE ACETYLTRANSFERASE"/>
    <property type="match status" value="1"/>
</dbReference>
<keyword evidence="7" id="KW-1185">Reference proteome</keyword>
<dbReference type="AlphaFoldDB" id="A0A1T5PAL2"/>
<dbReference type="InterPro" id="IPR005881">
    <property type="entry name" value="Ser_O-AcTrfase"/>
</dbReference>
<evidence type="ECO:0000256" key="4">
    <source>
        <dbReference type="ARBA" id="ARBA00023315"/>
    </source>
</evidence>
<reference evidence="6 7" key="1">
    <citation type="submission" date="2017-02" db="EMBL/GenBank/DDBJ databases">
        <authorList>
            <person name="Peterson S.W."/>
        </authorList>
    </citation>
    <scope>NUCLEOTIDE SEQUENCE [LARGE SCALE GENOMIC DNA]</scope>
    <source>
        <strain evidence="6 7">DSM 18108</strain>
    </source>
</reference>
<dbReference type="PROSITE" id="PS00101">
    <property type="entry name" value="HEXAPEP_TRANSFERASES"/>
    <property type="match status" value="1"/>
</dbReference>
<dbReference type="STRING" id="393003.SAMN05660461_5542"/>
<dbReference type="Gene3D" id="2.160.10.10">
    <property type="entry name" value="Hexapeptide repeat proteins"/>
    <property type="match status" value="1"/>
</dbReference>
<dbReference type="SUPFAM" id="SSF51161">
    <property type="entry name" value="Trimeric LpxA-like enzymes"/>
    <property type="match status" value="1"/>
</dbReference>
<dbReference type="InterPro" id="IPR011004">
    <property type="entry name" value="Trimer_LpxA-like_sf"/>
</dbReference>
<sequence>MRVRQLIKSDLHRYHGKTDAKSFVKAFFLIEGFRYMFFFRLHKGAAAPFRILLRLILRHYSYKYGFQIPHTTKVGYGLYIGHFGTIVINGNAQLGNNVNLSPGVVIGQSSRGRLMGVPVVGNRVWIGSNAIIVGKINIGDNVMIAPGAYVNRDIPANSLVMGNPAVIYEGKDVEGYICNEWGL</sequence>
<comment type="similarity">
    <text evidence="1 5">Belongs to the transferase hexapeptide repeat family.</text>
</comment>
<keyword evidence="3" id="KW-0677">Repeat</keyword>
<gene>
    <name evidence="6" type="ORF">SAMN05660461_5542</name>
</gene>
<dbReference type="EC" id="2.3.1.30" evidence="5"/>
<protein>
    <recommendedName>
        <fullName evidence="5">Serine acetyltransferase</fullName>
        <ecNumber evidence="5">2.3.1.30</ecNumber>
    </recommendedName>
</protein>
<accession>A0A1T5PAL2</accession>
<keyword evidence="2 5" id="KW-0808">Transferase</keyword>
<dbReference type="Pfam" id="PF00132">
    <property type="entry name" value="Hexapep"/>
    <property type="match status" value="1"/>
</dbReference>
<dbReference type="CDD" id="cd03354">
    <property type="entry name" value="LbH_SAT"/>
    <property type="match status" value="1"/>
</dbReference>
<keyword evidence="4 5" id="KW-0012">Acyltransferase</keyword>
<dbReference type="GO" id="GO:0006535">
    <property type="term" value="P:cysteine biosynthetic process from serine"/>
    <property type="evidence" value="ECO:0007669"/>
    <property type="project" value="InterPro"/>
</dbReference>
<dbReference type="Proteomes" id="UP000190166">
    <property type="component" value="Unassembled WGS sequence"/>
</dbReference>
<evidence type="ECO:0000256" key="2">
    <source>
        <dbReference type="ARBA" id="ARBA00022679"/>
    </source>
</evidence>
<dbReference type="InterPro" id="IPR001451">
    <property type="entry name" value="Hexapep"/>
</dbReference>
<organism evidence="6 7">
    <name type="scientific">Chitinophaga ginsengisegetis</name>
    <dbReference type="NCBI Taxonomy" id="393003"/>
    <lineage>
        <taxon>Bacteria</taxon>
        <taxon>Pseudomonadati</taxon>
        <taxon>Bacteroidota</taxon>
        <taxon>Chitinophagia</taxon>
        <taxon>Chitinophagales</taxon>
        <taxon>Chitinophagaceae</taxon>
        <taxon>Chitinophaga</taxon>
    </lineage>
</organism>
<comment type="catalytic activity">
    <reaction evidence="5">
        <text>L-serine + acetyl-CoA = O-acetyl-L-serine + CoA</text>
        <dbReference type="Rhea" id="RHEA:24560"/>
        <dbReference type="ChEBI" id="CHEBI:33384"/>
        <dbReference type="ChEBI" id="CHEBI:57287"/>
        <dbReference type="ChEBI" id="CHEBI:57288"/>
        <dbReference type="ChEBI" id="CHEBI:58340"/>
        <dbReference type="EC" id="2.3.1.30"/>
    </reaction>
</comment>
<evidence type="ECO:0000313" key="6">
    <source>
        <dbReference type="EMBL" id="SKD09653.1"/>
    </source>
</evidence>
<evidence type="ECO:0000256" key="1">
    <source>
        <dbReference type="ARBA" id="ARBA00007274"/>
    </source>
</evidence>
<dbReference type="EMBL" id="FUZZ01000005">
    <property type="protein sequence ID" value="SKD09653.1"/>
    <property type="molecule type" value="Genomic_DNA"/>
</dbReference>
<dbReference type="RefSeq" id="WP_079472803.1">
    <property type="nucleotide sequence ID" value="NZ_FUZZ01000005.1"/>
</dbReference>
<evidence type="ECO:0000256" key="3">
    <source>
        <dbReference type="ARBA" id="ARBA00022737"/>
    </source>
</evidence>
<dbReference type="InterPro" id="IPR018357">
    <property type="entry name" value="Hexapep_transf_CS"/>
</dbReference>
<dbReference type="InterPro" id="IPR045304">
    <property type="entry name" value="LbH_SAT"/>
</dbReference>
<name>A0A1T5PAL2_9BACT</name>